<dbReference type="InterPro" id="IPR050595">
    <property type="entry name" value="Bact_response_regulator"/>
</dbReference>
<dbReference type="RefSeq" id="WP_072300117.1">
    <property type="nucleotide sequence ID" value="NZ_FPIP01000004.1"/>
</dbReference>
<dbReference type="PROSITE" id="PS50110">
    <property type="entry name" value="RESPONSE_REGULATORY"/>
    <property type="match status" value="1"/>
</dbReference>
<feature type="modified residue" description="4-aspartylphosphate" evidence="5">
    <location>
        <position position="53"/>
    </location>
</feature>
<dbReference type="InterPro" id="IPR036388">
    <property type="entry name" value="WH-like_DNA-bd_sf"/>
</dbReference>
<dbReference type="Gene3D" id="1.10.10.10">
    <property type="entry name" value="Winged helix-like DNA-binding domain superfamily/Winged helix DNA-binding domain"/>
    <property type="match status" value="1"/>
</dbReference>
<gene>
    <name evidence="7" type="ORF">SAMN02910280_1831</name>
</gene>
<evidence type="ECO:0000313" key="7">
    <source>
        <dbReference type="EMBL" id="SFW33029.1"/>
    </source>
</evidence>
<protein>
    <recommendedName>
        <fullName evidence="1">Stage 0 sporulation protein A homolog</fullName>
    </recommendedName>
</protein>
<dbReference type="InterPro" id="IPR011006">
    <property type="entry name" value="CheY-like_superfamily"/>
</dbReference>
<name>A0A1K1NCQ6_RUMFL</name>
<dbReference type="SMART" id="SM00448">
    <property type="entry name" value="REC"/>
    <property type="match status" value="1"/>
</dbReference>
<dbReference type="Gene3D" id="3.40.50.2300">
    <property type="match status" value="1"/>
</dbReference>
<evidence type="ECO:0000256" key="1">
    <source>
        <dbReference type="ARBA" id="ARBA00018672"/>
    </source>
</evidence>
<dbReference type="PANTHER" id="PTHR44591">
    <property type="entry name" value="STRESS RESPONSE REGULATOR PROTEIN 1"/>
    <property type="match status" value="1"/>
</dbReference>
<comment type="function">
    <text evidence="4">May play the central regulatory role in sporulation. It may be an element of the effector pathway responsible for the activation of sporulation genes in response to nutritional stress. Spo0A may act in concert with spo0H (a sigma factor) to control the expression of some genes that are critical to the sporulation process.</text>
</comment>
<proteinExistence type="predicted"/>
<organism evidence="7 8">
    <name type="scientific">Ruminococcus flavefaciens</name>
    <dbReference type="NCBI Taxonomy" id="1265"/>
    <lineage>
        <taxon>Bacteria</taxon>
        <taxon>Bacillati</taxon>
        <taxon>Bacillota</taxon>
        <taxon>Clostridia</taxon>
        <taxon>Eubacteriales</taxon>
        <taxon>Oscillospiraceae</taxon>
        <taxon>Ruminococcus</taxon>
    </lineage>
</organism>
<evidence type="ECO:0000256" key="3">
    <source>
        <dbReference type="ARBA" id="ARBA00023125"/>
    </source>
</evidence>
<dbReference type="GO" id="GO:0003677">
    <property type="term" value="F:DNA binding"/>
    <property type="evidence" value="ECO:0007669"/>
    <property type="project" value="UniProtKB-KW"/>
</dbReference>
<dbReference type="SUPFAM" id="SSF46894">
    <property type="entry name" value="C-terminal effector domain of the bipartite response regulators"/>
    <property type="match status" value="1"/>
</dbReference>
<keyword evidence="3" id="KW-0238">DNA-binding</keyword>
<evidence type="ECO:0000256" key="5">
    <source>
        <dbReference type="PROSITE-ProRule" id="PRU00169"/>
    </source>
</evidence>
<dbReference type="PANTHER" id="PTHR44591:SF3">
    <property type="entry name" value="RESPONSE REGULATORY DOMAIN-CONTAINING PROTEIN"/>
    <property type="match status" value="1"/>
</dbReference>
<evidence type="ECO:0000259" key="6">
    <source>
        <dbReference type="PROSITE" id="PS50110"/>
    </source>
</evidence>
<dbReference type="InterPro" id="IPR016032">
    <property type="entry name" value="Sig_transdc_resp-reg_C-effctor"/>
</dbReference>
<dbReference type="GO" id="GO:0000160">
    <property type="term" value="P:phosphorelay signal transduction system"/>
    <property type="evidence" value="ECO:0007669"/>
    <property type="project" value="InterPro"/>
</dbReference>
<dbReference type="InterPro" id="IPR001789">
    <property type="entry name" value="Sig_transdc_resp-reg_receiver"/>
</dbReference>
<dbReference type="Proteomes" id="UP000183461">
    <property type="component" value="Unassembled WGS sequence"/>
</dbReference>
<sequence>MITVFADDNESSRRMMKMVMNSIDPMGSHYFAENAAKAIDLVAEHNPDVLFLDIEMPGLSGIEAANHLKQVQPELNVIFVTGHPEYARDALRLYCSGFIEKPYDEYDVLEALKHLRYPLKQAISPLVVRCEGHFAVFFKGEPFTFKRRLTMELFAYLVYKNGAMCTNGDLLGILWDGDPEKGDHLRQLVKDMRDCFENAGITDIIVKRHGSLGLNTSAYEIKGNTASLNEEFNWV</sequence>
<reference evidence="7 8" key="1">
    <citation type="submission" date="2016-11" db="EMBL/GenBank/DDBJ databases">
        <authorList>
            <person name="Jaros S."/>
            <person name="Januszkiewicz K."/>
            <person name="Wedrychowicz H."/>
        </authorList>
    </citation>
    <scope>NUCLEOTIDE SEQUENCE [LARGE SCALE GENOMIC DNA]</scope>
    <source>
        <strain evidence="7 8">YL228</strain>
    </source>
</reference>
<evidence type="ECO:0000256" key="2">
    <source>
        <dbReference type="ARBA" id="ARBA00022553"/>
    </source>
</evidence>
<evidence type="ECO:0000256" key="4">
    <source>
        <dbReference type="ARBA" id="ARBA00024867"/>
    </source>
</evidence>
<dbReference type="Pfam" id="PF00072">
    <property type="entry name" value="Response_reg"/>
    <property type="match status" value="1"/>
</dbReference>
<dbReference type="SUPFAM" id="SSF52172">
    <property type="entry name" value="CheY-like"/>
    <property type="match status" value="1"/>
</dbReference>
<dbReference type="EMBL" id="FPIP01000004">
    <property type="protein sequence ID" value="SFW33029.1"/>
    <property type="molecule type" value="Genomic_DNA"/>
</dbReference>
<accession>A0A1K1NCQ6</accession>
<keyword evidence="2 5" id="KW-0597">Phosphoprotein</keyword>
<dbReference type="AlphaFoldDB" id="A0A1K1NCQ6"/>
<evidence type="ECO:0000313" key="8">
    <source>
        <dbReference type="Proteomes" id="UP000183461"/>
    </source>
</evidence>
<dbReference type="GO" id="GO:0006355">
    <property type="term" value="P:regulation of DNA-templated transcription"/>
    <property type="evidence" value="ECO:0007669"/>
    <property type="project" value="InterPro"/>
</dbReference>
<feature type="domain" description="Response regulatory" evidence="6">
    <location>
        <begin position="2"/>
        <end position="116"/>
    </location>
</feature>